<dbReference type="PANTHER" id="PTHR15360">
    <property type="entry name" value="PLATELET-DERIVED GROWTH FACTOR RECEPTOR LIKE"/>
    <property type="match status" value="1"/>
</dbReference>
<keyword evidence="18" id="KW-0732">Signal</keyword>
<feature type="transmembrane region" description="Helical" evidence="17">
    <location>
        <begin position="378"/>
        <end position="399"/>
    </location>
</feature>
<dbReference type="InterPro" id="IPR003599">
    <property type="entry name" value="Ig_sub"/>
</dbReference>
<dbReference type="SMART" id="SM00409">
    <property type="entry name" value="IG"/>
    <property type="match status" value="6"/>
</dbReference>
<dbReference type="InterPro" id="IPR042495">
    <property type="entry name" value="PDGFRL"/>
</dbReference>
<gene>
    <name evidence="21" type="ORF">DGAL_LOCUS12501</name>
</gene>
<dbReference type="InterPro" id="IPR036179">
    <property type="entry name" value="Ig-like_dom_sf"/>
</dbReference>
<comment type="catalytic activity">
    <reaction evidence="15">
        <text>L-tyrosyl-[protein] + ATP = O-phospho-L-tyrosyl-[protein] + ADP + H(+)</text>
        <dbReference type="Rhea" id="RHEA:10596"/>
        <dbReference type="Rhea" id="RHEA-COMP:10136"/>
        <dbReference type="Rhea" id="RHEA-COMP:20101"/>
        <dbReference type="ChEBI" id="CHEBI:15378"/>
        <dbReference type="ChEBI" id="CHEBI:30616"/>
        <dbReference type="ChEBI" id="CHEBI:46858"/>
        <dbReference type="ChEBI" id="CHEBI:61978"/>
        <dbReference type="ChEBI" id="CHEBI:456216"/>
        <dbReference type="EC" id="2.7.10.1"/>
    </reaction>
</comment>
<dbReference type="PROSITE" id="PS00240">
    <property type="entry name" value="RECEPTOR_TYR_KIN_III"/>
    <property type="match status" value="1"/>
</dbReference>
<feature type="signal peptide" evidence="18">
    <location>
        <begin position="1"/>
        <end position="24"/>
    </location>
</feature>
<keyword evidence="5" id="KW-0597">Phosphoprotein</keyword>
<dbReference type="OrthoDB" id="6077854at2759"/>
<evidence type="ECO:0000256" key="4">
    <source>
        <dbReference type="ARBA" id="ARBA00019671"/>
    </source>
</evidence>
<dbReference type="PROSITE" id="PS50835">
    <property type="entry name" value="IG_LIKE"/>
    <property type="match status" value="2"/>
</dbReference>
<evidence type="ECO:0000256" key="11">
    <source>
        <dbReference type="ARBA" id="ARBA00023157"/>
    </source>
</evidence>
<keyword evidence="14" id="KW-0393">Immunoglobulin domain</keyword>
<dbReference type="InterPro" id="IPR007110">
    <property type="entry name" value="Ig-like_dom"/>
</dbReference>
<evidence type="ECO:0000256" key="17">
    <source>
        <dbReference type="SAM" id="Phobius"/>
    </source>
</evidence>
<dbReference type="Gene3D" id="2.60.40.10">
    <property type="entry name" value="Immunoglobulins"/>
    <property type="match status" value="4"/>
</dbReference>
<keyword evidence="6" id="KW-0808">Transferase</keyword>
<keyword evidence="22" id="KW-1185">Reference proteome</keyword>
<reference evidence="21" key="1">
    <citation type="submission" date="2021-11" db="EMBL/GenBank/DDBJ databases">
        <authorList>
            <person name="Schell T."/>
        </authorList>
    </citation>
    <scope>NUCLEOTIDE SEQUENCE</scope>
    <source>
        <strain evidence="21">M5</strain>
    </source>
</reference>
<dbReference type="PROSITE" id="PS00107">
    <property type="entry name" value="PROTEIN_KINASE_ATP"/>
    <property type="match status" value="1"/>
</dbReference>
<dbReference type="GO" id="GO:0007169">
    <property type="term" value="P:cell surface receptor protein tyrosine kinase signaling pathway"/>
    <property type="evidence" value="ECO:0007669"/>
    <property type="project" value="InterPro"/>
</dbReference>
<dbReference type="GO" id="GO:0016020">
    <property type="term" value="C:membrane"/>
    <property type="evidence" value="ECO:0007669"/>
    <property type="project" value="UniProtKB-SubCell"/>
</dbReference>
<keyword evidence="11" id="KW-1015">Disulfide bond</keyword>
<evidence type="ECO:0000256" key="1">
    <source>
        <dbReference type="ARBA" id="ARBA00004479"/>
    </source>
</evidence>
<dbReference type="SUPFAM" id="SSF48726">
    <property type="entry name" value="Immunoglobulin"/>
    <property type="match status" value="4"/>
</dbReference>
<keyword evidence="10" id="KW-0829">Tyrosine-protein kinase</keyword>
<dbReference type="SUPFAM" id="SSF56112">
    <property type="entry name" value="Protein kinase-like (PK-like)"/>
    <property type="match status" value="1"/>
</dbReference>
<feature type="transmembrane region" description="Helical" evidence="17">
    <location>
        <begin position="406"/>
        <end position="426"/>
    </location>
</feature>
<keyword evidence="13" id="KW-0325">Glycoprotein</keyword>
<dbReference type="InterPro" id="IPR000719">
    <property type="entry name" value="Prot_kinase_dom"/>
</dbReference>
<evidence type="ECO:0000256" key="9">
    <source>
        <dbReference type="ARBA" id="ARBA00022840"/>
    </source>
</evidence>
<dbReference type="Proteomes" id="UP000789390">
    <property type="component" value="Unassembled WGS sequence"/>
</dbReference>
<dbReference type="Gene3D" id="3.30.200.20">
    <property type="entry name" value="Phosphorylase Kinase, domain 1"/>
    <property type="match status" value="1"/>
</dbReference>
<feature type="domain" description="Ig-like" evidence="20">
    <location>
        <begin position="21"/>
        <end position="113"/>
    </location>
</feature>
<dbReference type="AlphaFoldDB" id="A0A8J2WJA0"/>
<keyword evidence="8" id="KW-0418">Kinase</keyword>
<dbReference type="GO" id="GO:0005524">
    <property type="term" value="F:ATP binding"/>
    <property type="evidence" value="ECO:0007669"/>
    <property type="project" value="UniProtKB-UniRule"/>
</dbReference>
<evidence type="ECO:0000313" key="22">
    <source>
        <dbReference type="Proteomes" id="UP000789390"/>
    </source>
</evidence>
<dbReference type="InterPro" id="IPR001824">
    <property type="entry name" value="Tyr_kinase_rcpt_3_CS"/>
</dbReference>
<evidence type="ECO:0000256" key="14">
    <source>
        <dbReference type="ARBA" id="ARBA00023319"/>
    </source>
</evidence>
<evidence type="ECO:0000256" key="10">
    <source>
        <dbReference type="ARBA" id="ARBA00023137"/>
    </source>
</evidence>
<comment type="subcellular location">
    <subcellularLocation>
        <location evidence="1">Membrane</location>
        <topology evidence="1">Single-pass type I membrane protein</topology>
    </subcellularLocation>
</comment>
<feature type="binding site" evidence="16">
    <location>
        <position position="939"/>
    </location>
    <ligand>
        <name>ATP</name>
        <dbReference type="ChEBI" id="CHEBI:30616"/>
    </ligand>
</feature>
<evidence type="ECO:0000256" key="7">
    <source>
        <dbReference type="ARBA" id="ARBA00022741"/>
    </source>
</evidence>
<evidence type="ECO:0000256" key="5">
    <source>
        <dbReference type="ARBA" id="ARBA00022553"/>
    </source>
</evidence>
<dbReference type="EC" id="2.7.10.1" evidence="3"/>
<keyword evidence="9 16" id="KW-0067">ATP-binding</keyword>
<dbReference type="InterPro" id="IPR013783">
    <property type="entry name" value="Ig-like_fold"/>
</dbReference>
<accession>A0A8J2WJA0</accession>
<dbReference type="Pfam" id="PF07714">
    <property type="entry name" value="PK_Tyr_Ser-Thr"/>
    <property type="match status" value="1"/>
</dbReference>
<dbReference type="FunFam" id="3.30.200.20:FF:000776">
    <property type="entry name" value="Flk-1 receptor"/>
    <property type="match status" value="1"/>
</dbReference>
<keyword evidence="17" id="KW-0812">Transmembrane</keyword>
<dbReference type="EMBL" id="CAKKLH010000290">
    <property type="protein sequence ID" value="CAH0109040.1"/>
    <property type="molecule type" value="Genomic_DNA"/>
</dbReference>
<keyword evidence="17" id="KW-1133">Transmembrane helix</keyword>
<sequence>MTSFAVLQPTLFYFLLVTSHPCLAKWLPMIPDGAQQVITAGSNLVLTCIYQYRDEYDTNFGDIFWKVPDYVERNPTGDLDNRLIKTFDRNETHSTSTLTLIKTRHTDTGYYGCVENGWNNKKIEQYVFIYNDKDVYYSPDGYQSSYLTFMDPYDAGYLAQQGSSLHIPCKPTHSNLSVSVIRNSEITAKGIVLTDKHDLLAEPDSNWQLKYDRGLTLKHTKVSDTGNYQCIGRMNNITDKKSFDVYVNGLELIRVGEDGDSVIEGSDVTLICKIFTANEFSSPPEWSYRINNTGSPQIINDLNPHQGILIKTQQFSKEVCVGGCKEFIYYESQLDLLDVTTFTSYQCAANIDQQLVSKTISFLIKAKTYDKKLETTTIVVASITLTLILLLFLGIGISVKLYLDKVMSILAMVALVFVFSASAYPAEEQVKIMGQPQGAATRQALLKEMCDQFPEHLKALTADVFQHIEKLSEGPTNHPCFAQWLTLIPNGTQQVITAGSNLVLTCIYQNRDEHDTNGGDIWWNLPEYVEREQNLDLRLVKKFERNQTHSTSTLILNDASHTDTGYYSCGPPWTGMKMAQYVFVYNDRTFFSESNFLTLFEPYQWGGYLVQQGESLEIPCKPTHPNLNVSVTRTGEITAKGIISTQSDRHDLLSESDSNWLLKYDRGLTLRQAKVIDTGDYKCIGRMNNITDDKRFSIYVKGLELIRVDDDEDSVLEGSNVTLICRIFSEAEFSSPPEWSYRINNTGPPQILNELDPHEGIQIKMQQFNQTVCLQGCKKFIYYESQLDLLDVTTFTTYQCAATIDQKLVSKTISFSIKGIIYDTKFDTTTIIVASVTVTLIILLFLGIGIGVKMYLDKTKLKREIMTRINGYDINQDLQKEFQIEFLPYDNKRWEFPRNRLTLGVEIGAGCFGRVVKAEAVGIKDSSAENPTVQRRICKTVAVKMVRTQTNDVAIDALISELKILIYLGSHLNVVNLLGACTKQITKGKLNILSHHAPNTIDFCFKCY</sequence>
<evidence type="ECO:0000256" key="12">
    <source>
        <dbReference type="ARBA" id="ARBA00023170"/>
    </source>
</evidence>
<proteinExistence type="predicted"/>
<dbReference type="InterPro" id="IPR001245">
    <property type="entry name" value="Ser-Thr/Tyr_kinase_cat_dom"/>
</dbReference>
<name>A0A8J2WJA0_9CRUS</name>
<evidence type="ECO:0000256" key="18">
    <source>
        <dbReference type="SAM" id="SignalP"/>
    </source>
</evidence>
<evidence type="ECO:0000259" key="19">
    <source>
        <dbReference type="PROSITE" id="PS50011"/>
    </source>
</evidence>
<dbReference type="InterPro" id="IPR013151">
    <property type="entry name" value="Immunoglobulin_dom"/>
</dbReference>
<dbReference type="InterPro" id="IPR017441">
    <property type="entry name" value="Protein_kinase_ATP_BS"/>
</dbReference>
<keyword evidence="7 16" id="KW-0547">Nucleotide-binding</keyword>
<protein>
    <recommendedName>
        <fullName evidence="4">Platelet-derived growth factor receptor-like protein</fullName>
        <ecNumber evidence="3">2.7.10.1</ecNumber>
    </recommendedName>
</protein>
<evidence type="ECO:0000256" key="16">
    <source>
        <dbReference type="PROSITE-ProRule" id="PRU10141"/>
    </source>
</evidence>
<organism evidence="21 22">
    <name type="scientific">Daphnia galeata</name>
    <dbReference type="NCBI Taxonomy" id="27404"/>
    <lineage>
        <taxon>Eukaryota</taxon>
        <taxon>Metazoa</taxon>
        <taxon>Ecdysozoa</taxon>
        <taxon>Arthropoda</taxon>
        <taxon>Crustacea</taxon>
        <taxon>Branchiopoda</taxon>
        <taxon>Diplostraca</taxon>
        <taxon>Cladocera</taxon>
        <taxon>Anomopoda</taxon>
        <taxon>Daphniidae</taxon>
        <taxon>Daphnia</taxon>
    </lineage>
</organism>
<evidence type="ECO:0000256" key="3">
    <source>
        <dbReference type="ARBA" id="ARBA00011902"/>
    </source>
</evidence>
<dbReference type="PANTHER" id="PTHR15360:SF4">
    <property type="entry name" value="PROTEIN KINASE DOMAIN-CONTAINING PROTEIN"/>
    <property type="match status" value="1"/>
</dbReference>
<comment type="caution">
    <text evidence="21">The sequence shown here is derived from an EMBL/GenBank/DDBJ whole genome shotgun (WGS) entry which is preliminary data.</text>
</comment>
<evidence type="ECO:0000256" key="15">
    <source>
        <dbReference type="ARBA" id="ARBA00051243"/>
    </source>
</evidence>
<feature type="chain" id="PRO_5035320458" description="Platelet-derived growth factor receptor-like protein" evidence="18">
    <location>
        <begin position="25"/>
        <end position="1008"/>
    </location>
</feature>
<dbReference type="GO" id="GO:0004714">
    <property type="term" value="F:transmembrane receptor protein tyrosine kinase activity"/>
    <property type="evidence" value="ECO:0007669"/>
    <property type="project" value="UniProtKB-EC"/>
</dbReference>
<evidence type="ECO:0000256" key="2">
    <source>
        <dbReference type="ARBA" id="ARBA00011360"/>
    </source>
</evidence>
<feature type="domain" description="Ig-like" evidence="20">
    <location>
        <begin position="479"/>
        <end position="569"/>
    </location>
</feature>
<dbReference type="PROSITE" id="PS50011">
    <property type="entry name" value="PROTEIN_KINASE_DOM"/>
    <property type="match status" value="1"/>
</dbReference>
<evidence type="ECO:0000259" key="20">
    <source>
        <dbReference type="PROSITE" id="PS50835"/>
    </source>
</evidence>
<evidence type="ECO:0000313" key="21">
    <source>
        <dbReference type="EMBL" id="CAH0109040.1"/>
    </source>
</evidence>
<feature type="domain" description="Protein kinase" evidence="19">
    <location>
        <begin position="901"/>
        <end position="1008"/>
    </location>
</feature>
<evidence type="ECO:0000256" key="6">
    <source>
        <dbReference type="ARBA" id="ARBA00022679"/>
    </source>
</evidence>
<keyword evidence="12" id="KW-0675">Receptor</keyword>
<feature type="transmembrane region" description="Helical" evidence="17">
    <location>
        <begin position="831"/>
        <end position="856"/>
    </location>
</feature>
<evidence type="ECO:0000256" key="13">
    <source>
        <dbReference type="ARBA" id="ARBA00023180"/>
    </source>
</evidence>
<dbReference type="InterPro" id="IPR011009">
    <property type="entry name" value="Kinase-like_dom_sf"/>
</dbReference>
<evidence type="ECO:0000256" key="8">
    <source>
        <dbReference type="ARBA" id="ARBA00022777"/>
    </source>
</evidence>
<dbReference type="Pfam" id="PF00047">
    <property type="entry name" value="ig"/>
    <property type="match status" value="2"/>
</dbReference>
<comment type="subunit">
    <text evidence="2">Forms a complex composed of PDGFRL, TNK2 and GRB2.</text>
</comment>
<keyword evidence="17" id="KW-0472">Membrane</keyword>